<keyword evidence="3" id="KW-1185">Reference proteome</keyword>
<comment type="caution">
    <text evidence="2">The sequence shown here is derived from an EMBL/GenBank/DDBJ whole genome shotgun (WGS) entry which is preliminary data.</text>
</comment>
<feature type="non-terminal residue" evidence="2">
    <location>
        <position position="1"/>
    </location>
</feature>
<evidence type="ECO:0000256" key="1">
    <source>
        <dbReference type="SAM" id="MobiDB-lite"/>
    </source>
</evidence>
<proteinExistence type="predicted"/>
<feature type="region of interest" description="Disordered" evidence="1">
    <location>
        <begin position="1"/>
        <end position="48"/>
    </location>
</feature>
<evidence type="ECO:0000313" key="3">
    <source>
        <dbReference type="Proteomes" id="UP000266841"/>
    </source>
</evidence>
<evidence type="ECO:0000313" key="2">
    <source>
        <dbReference type="EMBL" id="EJK50787.1"/>
    </source>
</evidence>
<dbReference type="Proteomes" id="UP000266841">
    <property type="component" value="Unassembled WGS sequence"/>
</dbReference>
<organism evidence="2 3">
    <name type="scientific">Thalassiosira oceanica</name>
    <name type="common">Marine diatom</name>
    <dbReference type="NCBI Taxonomy" id="159749"/>
    <lineage>
        <taxon>Eukaryota</taxon>
        <taxon>Sar</taxon>
        <taxon>Stramenopiles</taxon>
        <taxon>Ochrophyta</taxon>
        <taxon>Bacillariophyta</taxon>
        <taxon>Coscinodiscophyceae</taxon>
        <taxon>Thalassiosirophycidae</taxon>
        <taxon>Thalassiosirales</taxon>
        <taxon>Thalassiosiraceae</taxon>
        <taxon>Thalassiosira</taxon>
    </lineage>
</organism>
<dbReference type="AlphaFoldDB" id="K0RVT2"/>
<accession>K0RVT2</accession>
<sequence length="188" mass="21209">YNDADGPAIGRGAPAPPPSLGGAGGGRAADPQGPGLDARGDIQHDPERGRVRGALVSRLWDASNEFEWEKALGDELLLDRKYPYLLCNTFRKASGRRISGFERSKMLREEIESHFGEEHGESDRRYYLRTLYNEEDYYCAYGQLPATGEFRRPVRTFWVIDARMFPRSESLVEAIDERAEPAQRASEL</sequence>
<name>K0RVT2_THAOC</name>
<dbReference type="EMBL" id="AGNL01042951">
    <property type="protein sequence ID" value="EJK50787.1"/>
    <property type="molecule type" value="Genomic_DNA"/>
</dbReference>
<feature type="compositionally biased region" description="Low complexity" evidence="1">
    <location>
        <begin position="1"/>
        <end position="13"/>
    </location>
</feature>
<protein>
    <submittedName>
        <fullName evidence="2">Uncharacterized protein</fullName>
    </submittedName>
</protein>
<feature type="compositionally biased region" description="Basic and acidic residues" evidence="1">
    <location>
        <begin position="38"/>
        <end position="48"/>
    </location>
</feature>
<reference evidence="2 3" key="1">
    <citation type="journal article" date="2012" name="Genome Biol.">
        <title>Genome and low-iron response of an oceanic diatom adapted to chronic iron limitation.</title>
        <authorList>
            <person name="Lommer M."/>
            <person name="Specht M."/>
            <person name="Roy A.S."/>
            <person name="Kraemer L."/>
            <person name="Andreson R."/>
            <person name="Gutowska M.A."/>
            <person name="Wolf J."/>
            <person name="Bergner S.V."/>
            <person name="Schilhabel M.B."/>
            <person name="Klostermeier U.C."/>
            <person name="Beiko R.G."/>
            <person name="Rosenstiel P."/>
            <person name="Hippler M."/>
            <person name="Laroche J."/>
        </authorList>
    </citation>
    <scope>NUCLEOTIDE SEQUENCE [LARGE SCALE GENOMIC DNA]</scope>
    <source>
        <strain evidence="2 3">CCMP1005</strain>
    </source>
</reference>
<gene>
    <name evidence="2" type="ORF">THAOC_30108</name>
</gene>